<dbReference type="Proteomes" id="UP000095038">
    <property type="component" value="Unassembled WGS sequence"/>
</dbReference>
<evidence type="ECO:0000313" key="2">
    <source>
        <dbReference type="EMBL" id="ODV63057.1"/>
    </source>
</evidence>
<feature type="compositionally biased region" description="Basic and acidic residues" evidence="1">
    <location>
        <begin position="45"/>
        <end position="57"/>
    </location>
</feature>
<feature type="compositionally biased region" description="Polar residues" evidence="1">
    <location>
        <begin position="85"/>
        <end position="95"/>
    </location>
</feature>
<dbReference type="GeneID" id="30965218"/>
<evidence type="ECO:0000256" key="1">
    <source>
        <dbReference type="SAM" id="MobiDB-lite"/>
    </source>
</evidence>
<protein>
    <submittedName>
        <fullName evidence="2">Uncharacterized protein</fullName>
    </submittedName>
</protein>
<dbReference type="EMBL" id="KV454476">
    <property type="protein sequence ID" value="ODV63057.1"/>
    <property type="molecule type" value="Genomic_DNA"/>
</dbReference>
<feature type="compositionally biased region" description="Low complexity" evidence="1">
    <location>
        <begin position="75"/>
        <end position="84"/>
    </location>
</feature>
<keyword evidence="3" id="KW-1185">Reference proteome</keyword>
<feature type="compositionally biased region" description="Polar residues" evidence="1">
    <location>
        <begin position="59"/>
        <end position="74"/>
    </location>
</feature>
<organism evidence="2 3">
    <name type="scientific">Ascoidea rubescens DSM 1968</name>
    <dbReference type="NCBI Taxonomy" id="1344418"/>
    <lineage>
        <taxon>Eukaryota</taxon>
        <taxon>Fungi</taxon>
        <taxon>Dikarya</taxon>
        <taxon>Ascomycota</taxon>
        <taxon>Saccharomycotina</taxon>
        <taxon>Saccharomycetes</taxon>
        <taxon>Ascoideaceae</taxon>
        <taxon>Ascoidea</taxon>
    </lineage>
</organism>
<dbReference type="InParanoid" id="A0A1D2VNA6"/>
<dbReference type="AlphaFoldDB" id="A0A1D2VNA6"/>
<feature type="region of interest" description="Disordered" evidence="1">
    <location>
        <begin position="696"/>
        <end position="718"/>
    </location>
</feature>
<proteinExistence type="predicted"/>
<name>A0A1D2VNA6_9ASCO</name>
<feature type="region of interest" description="Disordered" evidence="1">
    <location>
        <begin position="1"/>
        <end position="99"/>
    </location>
</feature>
<dbReference type="RefSeq" id="XP_020049364.1">
    <property type="nucleotide sequence ID" value="XM_020191582.1"/>
</dbReference>
<evidence type="ECO:0000313" key="3">
    <source>
        <dbReference type="Proteomes" id="UP000095038"/>
    </source>
</evidence>
<sequence length="797" mass="89996">MPTFESKPVDAGNLENQERVVLSSNQTSNEETQKSDELEYELEYELEHDLQSTEKKTSNHTLGKITSTPIAFQKNNTTPTNQNNEGTSYFNGSPTHQEKTNRALSNLSNLENINYFYHGEQLTPTAYDQIQKESAVTEINSHQDITNKIFPVYQAPFIDYPPKPKVEKVIRENKAPIGGLLVPSMGNSSGNKNNLALNEFFTDDYCRQSTKSDLQAGEDKSVDNSVTKELSELNNGLSRSQSQNDSGINLSFSELMFKNNDSLFDESKGLKSDAQLLNGEIETEDDRTQAFSDIQITEKRERKTFENKCSEKADKVSLIKDISNILGDLSAIIFGSNSVKSIESDEKKVNSGLKNTEFQIDNTIDATDAAKSKTSLFIFPKDSDSVEKENISKASTKDDSFISSFKTLEENMKPIENINSSKRNSFKNITENSDLNDNNNFDKNLFGVSNQTFPSQDLENNSNVFEKNKALDNEEKLKNINDNNMENQLKAEKLQDLQILGDLKESRQMNQKETNSYHQPLLEIDNKENQVSGTKNKRVSLNIPIKKHEAFQLKTMRGFNKNSSSHLRNPSQLSLNSDQDKYFAKMAASKALSSSVVNFNAKNSFSQNATSSKTSRRVSFQNFNVLNNGEKLLPVLSSEQSKKAFTNTKKRFNEVKPSVPIDQIENETKLKKLKTEKNHESNRKLSFDQTKNSLSLNNNNLVKTDNHSDVPDKFSSGSESIGFNELESSIKSVEFNEPESPIKSNIENDDLGNYSYKNFRDSDIHNDLENPRAHKETVENMSNNDNFKGVYETEVIN</sequence>
<accession>A0A1D2VNA6</accession>
<gene>
    <name evidence="2" type="ORF">ASCRUDRAFT_68838</name>
</gene>
<reference evidence="3" key="1">
    <citation type="submission" date="2016-05" db="EMBL/GenBank/DDBJ databases">
        <title>Comparative genomics of biotechnologically important yeasts.</title>
        <authorList>
            <consortium name="DOE Joint Genome Institute"/>
            <person name="Riley R."/>
            <person name="Haridas S."/>
            <person name="Wolfe K.H."/>
            <person name="Lopes M.R."/>
            <person name="Hittinger C.T."/>
            <person name="Goker M."/>
            <person name="Salamov A."/>
            <person name="Wisecaver J."/>
            <person name="Long T.M."/>
            <person name="Aerts A.L."/>
            <person name="Barry K."/>
            <person name="Choi C."/>
            <person name="Clum A."/>
            <person name="Coughlan A.Y."/>
            <person name="Deshpande S."/>
            <person name="Douglass A.P."/>
            <person name="Hanson S.J."/>
            <person name="Klenk H.-P."/>
            <person name="Labutti K."/>
            <person name="Lapidus A."/>
            <person name="Lindquist E."/>
            <person name="Lipzen A."/>
            <person name="Meier-Kolthoff J.P."/>
            <person name="Ohm R.A."/>
            <person name="Otillar R.P."/>
            <person name="Pangilinan J."/>
            <person name="Peng Y."/>
            <person name="Rokas A."/>
            <person name="Rosa C.A."/>
            <person name="Scheuner C."/>
            <person name="Sibirny A.A."/>
            <person name="Slot J.C."/>
            <person name="Stielow J.B."/>
            <person name="Sun H."/>
            <person name="Kurtzman C.P."/>
            <person name="Blackwell M."/>
            <person name="Grigoriev I.V."/>
            <person name="Jeffries T.W."/>
        </authorList>
    </citation>
    <scope>NUCLEOTIDE SEQUENCE [LARGE SCALE GENOMIC DNA]</scope>
    <source>
        <strain evidence="3">DSM 1968</strain>
    </source>
</reference>